<organism evidence="2 3">
    <name type="scientific">Novosphingobium capsulatum</name>
    <dbReference type="NCBI Taxonomy" id="13688"/>
    <lineage>
        <taxon>Bacteria</taxon>
        <taxon>Pseudomonadati</taxon>
        <taxon>Pseudomonadota</taxon>
        <taxon>Alphaproteobacteria</taxon>
        <taxon>Sphingomonadales</taxon>
        <taxon>Sphingomonadaceae</taxon>
        <taxon>Novosphingobium</taxon>
    </lineage>
</organism>
<proteinExistence type="predicted"/>
<dbReference type="InterPro" id="IPR013154">
    <property type="entry name" value="ADH-like_N"/>
</dbReference>
<evidence type="ECO:0000313" key="3">
    <source>
        <dbReference type="Proteomes" id="UP001184150"/>
    </source>
</evidence>
<reference evidence="2 3" key="1">
    <citation type="submission" date="2023-07" db="EMBL/GenBank/DDBJ databases">
        <title>Sorghum-associated microbial communities from plants grown in Nebraska, USA.</title>
        <authorList>
            <person name="Schachtman D."/>
        </authorList>
    </citation>
    <scope>NUCLEOTIDE SEQUENCE [LARGE SCALE GENOMIC DNA]</scope>
    <source>
        <strain evidence="2 3">DS1027</strain>
    </source>
</reference>
<sequence length="344" mass="35582">MGEMDGYMRQWLIRKGAQSLDDMALVNVPEPHPGPGEVAVRVRACSLNYRDQLIPLGHYFGGAVDRDTVPLSDGAGEIVAVGEGVTGLAVGDRVAGLFFQNWDDGPPNPGSGPALGAPPATGMLQDVVVLPAHGVVPIAASLSFEEAACLPCAGVTAWHALMEGPRPVGPGRSVLVLGTGGVSLLAAQIALVAGARVIATSSSDEKLERVRAMGVHETINYRTTPDWGVRAAELAGGGVDHVVEVGGAGTLAQSIQAVGFAGEIALIGVLTRSGDTSPHGLMIKGASLRGIFVGSAGMARRLNQFIDAHGMTPVIDRRFAMEQAREAWEYQASAGLFGKVVITV</sequence>
<protein>
    <submittedName>
        <fullName evidence="2">NADPH:quinone reductase-like Zn-dependent oxidoreductase</fullName>
    </submittedName>
</protein>
<name>A0ABU1MHR4_9SPHN</name>
<dbReference type="SUPFAM" id="SSF51735">
    <property type="entry name" value="NAD(P)-binding Rossmann-fold domains"/>
    <property type="match status" value="1"/>
</dbReference>
<dbReference type="Gene3D" id="3.40.50.720">
    <property type="entry name" value="NAD(P)-binding Rossmann-like Domain"/>
    <property type="match status" value="1"/>
</dbReference>
<dbReference type="InterPro" id="IPR011032">
    <property type="entry name" value="GroES-like_sf"/>
</dbReference>
<dbReference type="SUPFAM" id="SSF50129">
    <property type="entry name" value="GroES-like"/>
    <property type="match status" value="1"/>
</dbReference>
<feature type="domain" description="Enoyl reductase (ER)" evidence="1">
    <location>
        <begin position="18"/>
        <end position="342"/>
    </location>
</feature>
<dbReference type="PANTHER" id="PTHR45033">
    <property type="match status" value="1"/>
</dbReference>
<dbReference type="RefSeq" id="WP_309804396.1">
    <property type="nucleotide sequence ID" value="NZ_JAVDRD010000001.1"/>
</dbReference>
<dbReference type="InterPro" id="IPR013149">
    <property type="entry name" value="ADH-like_C"/>
</dbReference>
<dbReference type="InterPro" id="IPR052711">
    <property type="entry name" value="Zinc_ADH-like"/>
</dbReference>
<dbReference type="Proteomes" id="UP001184150">
    <property type="component" value="Unassembled WGS sequence"/>
</dbReference>
<evidence type="ECO:0000313" key="2">
    <source>
        <dbReference type="EMBL" id="MDR6509845.1"/>
    </source>
</evidence>
<dbReference type="Gene3D" id="3.90.180.10">
    <property type="entry name" value="Medium-chain alcohol dehydrogenases, catalytic domain"/>
    <property type="match status" value="1"/>
</dbReference>
<evidence type="ECO:0000259" key="1">
    <source>
        <dbReference type="SMART" id="SM00829"/>
    </source>
</evidence>
<dbReference type="PANTHER" id="PTHR45033:SF2">
    <property type="entry name" value="ZINC-TYPE ALCOHOL DEHYDROGENASE-LIKE PROTEIN C1773.06C"/>
    <property type="match status" value="1"/>
</dbReference>
<gene>
    <name evidence="2" type="ORF">J2792_000685</name>
</gene>
<dbReference type="EMBL" id="JAVDRD010000001">
    <property type="protein sequence ID" value="MDR6509845.1"/>
    <property type="molecule type" value="Genomic_DNA"/>
</dbReference>
<dbReference type="InterPro" id="IPR036291">
    <property type="entry name" value="NAD(P)-bd_dom_sf"/>
</dbReference>
<dbReference type="SMART" id="SM00829">
    <property type="entry name" value="PKS_ER"/>
    <property type="match status" value="1"/>
</dbReference>
<dbReference type="CDD" id="cd08276">
    <property type="entry name" value="MDR7"/>
    <property type="match status" value="1"/>
</dbReference>
<dbReference type="Pfam" id="PF00107">
    <property type="entry name" value="ADH_zinc_N"/>
    <property type="match status" value="1"/>
</dbReference>
<keyword evidence="3" id="KW-1185">Reference proteome</keyword>
<accession>A0ABU1MHR4</accession>
<dbReference type="Pfam" id="PF08240">
    <property type="entry name" value="ADH_N"/>
    <property type="match status" value="1"/>
</dbReference>
<dbReference type="InterPro" id="IPR020843">
    <property type="entry name" value="ER"/>
</dbReference>
<comment type="caution">
    <text evidence="2">The sequence shown here is derived from an EMBL/GenBank/DDBJ whole genome shotgun (WGS) entry which is preliminary data.</text>
</comment>